<dbReference type="InterPro" id="IPR038765">
    <property type="entry name" value="Papain-like_cys_pep_sf"/>
</dbReference>
<dbReference type="Pfam" id="PF00443">
    <property type="entry name" value="UCH"/>
    <property type="match status" value="1"/>
</dbReference>
<dbReference type="GO" id="GO:0005634">
    <property type="term" value="C:nucleus"/>
    <property type="evidence" value="ECO:0007669"/>
    <property type="project" value="TreeGrafter"/>
</dbReference>
<comment type="similarity">
    <text evidence="1 2">Belongs to the peptidase C19 family.</text>
</comment>
<reference evidence="4" key="1">
    <citation type="journal article" date="2013" name="Genetics">
        <title>The draft genome and transcriptome of Panagrellus redivivus are shaped by the harsh demands of a free-living lifestyle.</title>
        <authorList>
            <person name="Srinivasan J."/>
            <person name="Dillman A.R."/>
            <person name="Macchietto M.G."/>
            <person name="Heikkinen L."/>
            <person name="Lakso M."/>
            <person name="Fracchia K.M."/>
            <person name="Antoshechkin I."/>
            <person name="Mortazavi A."/>
            <person name="Wong G."/>
            <person name="Sternberg P.W."/>
        </authorList>
    </citation>
    <scope>NUCLEOTIDE SEQUENCE [LARGE SCALE GENOMIC DNA]</scope>
    <source>
        <strain evidence="4">MT8872</strain>
    </source>
</reference>
<keyword evidence="2" id="KW-0833">Ubl conjugation pathway</keyword>
<keyword evidence="2" id="KW-0788">Thiol protease</keyword>
<dbReference type="PANTHER" id="PTHR24006:SF915">
    <property type="entry name" value="UBIQUITIN CARBOXYL-TERMINAL HYDROLASE-RELATED"/>
    <property type="match status" value="1"/>
</dbReference>
<dbReference type="PANTHER" id="PTHR24006">
    <property type="entry name" value="UBIQUITIN CARBOXYL-TERMINAL HYDROLASE"/>
    <property type="match status" value="1"/>
</dbReference>
<dbReference type="PROSITE" id="PS00973">
    <property type="entry name" value="USP_2"/>
    <property type="match status" value="1"/>
</dbReference>
<name>A0A7E4ZT47_PANRE</name>
<evidence type="ECO:0000256" key="1">
    <source>
        <dbReference type="ARBA" id="ARBA00009085"/>
    </source>
</evidence>
<dbReference type="Gene3D" id="3.90.70.10">
    <property type="entry name" value="Cysteine proteinases"/>
    <property type="match status" value="2"/>
</dbReference>
<dbReference type="GO" id="GO:0016579">
    <property type="term" value="P:protein deubiquitination"/>
    <property type="evidence" value="ECO:0007669"/>
    <property type="project" value="InterPro"/>
</dbReference>
<keyword evidence="4" id="KW-1185">Reference proteome</keyword>
<dbReference type="InterPro" id="IPR001394">
    <property type="entry name" value="Peptidase_C19_UCH"/>
</dbReference>
<feature type="domain" description="USP" evidence="3">
    <location>
        <begin position="207"/>
        <end position="688"/>
    </location>
</feature>
<dbReference type="InterPro" id="IPR050164">
    <property type="entry name" value="Peptidase_C19"/>
</dbReference>
<dbReference type="GO" id="GO:0006508">
    <property type="term" value="P:proteolysis"/>
    <property type="evidence" value="ECO:0007669"/>
    <property type="project" value="UniProtKB-KW"/>
</dbReference>
<dbReference type="EC" id="3.4.19.12" evidence="2"/>
<protein>
    <recommendedName>
        <fullName evidence="2">Ubiquitin carboxyl-terminal hydrolase</fullName>
        <ecNumber evidence="2">3.4.19.12</ecNumber>
    </recommendedName>
</protein>
<evidence type="ECO:0000313" key="5">
    <source>
        <dbReference type="WBParaSite" id="Pan_g15639.t1"/>
    </source>
</evidence>
<sequence>MAAIPTADGHMIWHGRISAASSQETVNKASLRTGRMVLDNLTNTLQVIFETTFDHEALEPFHINDVSDVQEHPDNKASCFFKESKTNTYIVFDFKDVRPTNEHPLSPEQRADSLIRFLREFPAYLANATANDDVQSEKKEPEAVETVEPPQAEVLLRDVDPVMPSQLRSRITSAIFSNMEGSIASRRGKRSTAGGTSFAVAKRVRGRGLPNSGNTCYINSVLQSLCSTVVFKTSVTDVRDFLQNHCNATEEYLARVMPLSTSLCELFRNFLFSTKEDLTQVLLNVKNSVAKFPSNRQEDAHEFLTFMLDRLKKEYEAAKEDVTDPQKLESFPPEPVDTCFGHTIQRQFTCQTCFNVRSKKDVETFFIVDIGDKHRNSVCLSDIIQGSLREEIVDRRCSTKNCNGEKANMMSYISQIPEVFIILIRRYSYSSGEQSKRKDKILMEEKMSVVCEPQGDEPTRYSIDCLDHDYLMHRNFRILLAMFHGEGLPRSNISYQRVADDVDLHDSYVSFLMALTNQKTSFVRFVEKHLCDHLSGNAEKYAPLMNQTEPEFRRGINKCKHGTSLPTTLDLLACASVFKTNFWAFNGKRYVKFPPLAGNVAEPGDIFISPEMVVDFKNIKNRKFIYMLNSIVCHTGEKSEKGHYESLIRSPLDDEWLECNDNVVKEPNNRNVFIKSAETAYIMLYTQSRE</sequence>
<dbReference type="WBParaSite" id="Pan_g15639.t1">
    <property type="protein sequence ID" value="Pan_g15639.t1"/>
    <property type="gene ID" value="Pan_g15639"/>
</dbReference>
<dbReference type="PROSITE" id="PS50235">
    <property type="entry name" value="USP_3"/>
    <property type="match status" value="1"/>
</dbReference>
<reference evidence="5" key="2">
    <citation type="submission" date="2020-10" db="UniProtKB">
        <authorList>
            <consortium name="WormBaseParasite"/>
        </authorList>
    </citation>
    <scope>IDENTIFICATION</scope>
</reference>
<dbReference type="SUPFAM" id="SSF54001">
    <property type="entry name" value="Cysteine proteinases"/>
    <property type="match status" value="1"/>
</dbReference>
<evidence type="ECO:0000259" key="3">
    <source>
        <dbReference type="PROSITE" id="PS50235"/>
    </source>
</evidence>
<evidence type="ECO:0000256" key="2">
    <source>
        <dbReference type="RuleBase" id="RU366025"/>
    </source>
</evidence>
<accession>A0A7E4ZT47</accession>
<organism evidence="4 5">
    <name type="scientific">Panagrellus redivivus</name>
    <name type="common">Microworm</name>
    <dbReference type="NCBI Taxonomy" id="6233"/>
    <lineage>
        <taxon>Eukaryota</taxon>
        <taxon>Metazoa</taxon>
        <taxon>Ecdysozoa</taxon>
        <taxon>Nematoda</taxon>
        <taxon>Chromadorea</taxon>
        <taxon>Rhabditida</taxon>
        <taxon>Tylenchina</taxon>
        <taxon>Panagrolaimomorpha</taxon>
        <taxon>Panagrolaimoidea</taxon>
        <taxon>Panagrolaimidae</taxon>
        <taxon>Panagrellus</taxon>
    </lineage>
</organism>
<dbReference type="AlphaFoldDB" id="A0A7E4ZT47"/>
<evidence type="ECO:0000313" key="4">
    <source>
        <dbReference type="Proteomes" id="UP000492821"/>
    </source>
</evidence>
<dbReference type="CDD" id="cd02257">
    <property type="entry name" value="Peptidase_C19"/>
    <property type="match status" value="1"/>
</dbReference>
<dbReference type="InterPro" id="IPR028889">
    <property type="entry name" value="USP"/>
</dbReference>
<keyword evidence="2" id="KW-0645">Protease</keyword>
<dbReference type="Proteomes" id="UP000492821">
    <property type="component" value="Unassembled WGS sequence"/>
</dbReference>
<keyword evidence="2" id="KW-0378">Hydrolase</keyword>
<dbReference type="InterPro" id="IPR018200">
    <property type="entry name" value="USP_CS"/>
</dbReference>
<dbReference type="PROSITE" id="PS00972">
    <property type="entry name" value="USP_1"/>
    <property type="match status" value="1"/>
</dbReference>
<dbReference type="GO" id="GO:0004843">
    <property type="term" value="F:cysteine-type deubiquitinase activity"/>
    <property type="evidence" value="ECO:0007669"/>
    <property type="project" value="UniProtKB-UniRule"/>
</dbReference>
<proteinExistence type="inferred from homology"/>
<comment type="catalytic activity">
    <reaction evidence="2">
        <text>Thiol-dependent hydrolysis of ester, thioester, amide, peptide and isopeptide bonds formed by the C-terminal Gly of ubiquitin (a 76-residue protein attached to proteins as an intracellular targeting signal).</text>
        <dbReference type="EC" id="3.4.19.12"/>
    </reaction>
</comment>
<dbReference type="GO" id="GO:0005829">
    <property type="term" value="C:cytosol"/>
    <property type="evidence" value="ECO:0007669"/>
    <property type="project" value="TreeGrafter"/>
</dbReference>
<dbReference type="GO" id="GO:0000082">
    <property type="term" value="P:G1/S transition of mitotic cell cycle"/>
    <property type="evidence" value="ECO:0007669"/>
    <property type="project" value="TreeGrafter"/>
</dbReference>